<evidence type="ECO:0000313" key="9">
    <source>
        <dbReference type="EMBL" id="TPX55850.1"/>
    </source>
</evidence>
<evidence type="ECO:0000256" key="3">
    <source>
        <dbReference type="ARBA" id="ARBA00022963"/>
    </source>
</evidence>
<comment type="similarity">
    <text evidence="1 6">Belongs to the PLPL family.</text>
</comment>
<dbReference type="InterPro" id="IPR050301">
    <property type="entry name" value="NTE"/>
</dbReference>
<evidence type="ECO:0000259" key="8">
    <source>
        <dbReference type="PROSITE" id="PS51635"/>
    </source>
</evidence>
<evidence type="ECO:0000256" key="2">
    <source>
        <dbReference type="ARBA" id="ARBA00022801"/>
    </source>
</evidence>
<evidence type="ECO:0000256" key="7">
    <source>
        <dbReference type="SAM" id="MobiDB-lite"/>
    </source>
</evidence>
<dbReference type="PANTHER" id="PTHR14226:SF66">
    <property type="entry name" value="TRIACYLGLYCEROL LIPASE PTL2"/>
    <property type="match status" value="1"/>
</dbReference>
<dbReference type="GO" id="GO:0016020">
    <property type="term" value="C:membrane"/>
    <property type="evidence" value="ECO:0007669"/>
    <property type="project" value="UniProtKB-SubCell"/>
</dbReference>
<dbReference type="CDD" id="cd07232">
    <property type="entry name" value="Pat_PLPL"/>
    <property type="match status" value="1"/>
</dbReference>
<dbReference type="Proteomes" id="UP000318582">
    <property type="component" value="Unassembled WGS sequence"/>
</dbReference>
<comment type="subcellular location">
    <subcellularLocation>
        <location evidence="6">Membrane</location>
        <topology evidence="6">Single-pass membrane protein</topology>
    </subcellularLocation>
</comment>
<evidence type="ECO:0000256" key="6">
    <source>
        <dbReference type="RuleBase" id="RU362055"/>
    </source>
</evidence>
<feature type="transmembrane region" description="Helical" evidence="6">
    <location>
        <begin position="172"/>
        <end position="191"/>
    </location>
</feature>
<keyword evidence="6" id="KW-0812">Transmembrane</keyword>
<comment type="caution">
    <text evidence="5">Lacks conserved residue(s) required for the propagation of feature annotation.</text>
</comment>
<feature type="short sequence motif" description="GXSXG" evidence="5">
    <location>
        <begin position="405"/>
        <end position="409"/>
    </location>
</feature>
<organism evidence="9 10">
    <name type="scientific">Powellomyces hirtus</name>
    <dbReference type="NCBI Taxonomy" id="109895"/>
    <lineage>
        <taxon>Eukaryota</taxon>
        <taxon>Fungi</taxon>
        <taxon>Fungi incertae sedis</taxon>
        <taxon>Chytridiomycota</taxon>
        <taxon>Chytridiomycota incertae sedis</taxon>
        <taxon>Chytridiomycetes</taxon>
        <taxon>Spizellomycetales</taxon>
        <taxon>Powellomycetaceae</taxon>
        <taxon>Powellomyces</taxon>
    </lineage>
</organism>
<keyword evidence="4 5" id="KW-0443">Lipid metabolism</keyword>
<dbReference type="EC" id="3.1.1.-" evidence="6"/>
<gene>
    <name evidence="9" type="ORF">PhCBS80983_g04987</name>
</gene>
<keyword evidence="2 5" id="KW-0378">Hydrolase</keyword>
<dbReference type="Gene3D" id="3.40.1090.10">
    <property type="entry name" value="Cytosolic phospholipase A2 catalytic domain"/>
    <property type="match status" value="2"/>
</dbReference>
<keyword evidence="6" id="KW-0472">Membrane</keyword>
<sequence length="770" mass="87689">MARRKPAVRKSIFDMPLSSASNKESRKSTDDAFNEDGNFKDELPTTMSACIDEEGNPTLVATPLPESPNRLNSFPFRADSANGNESPETKPLSVLIPTLDVMASPQPMERDSEMDPGTSTEEEFLEEEFESELLAEERREQAQSLRKKKSREILTAKNRWWALAKAGRTKSFLWVLLRWPLLIAFCLFISVDLTCYVAVRQWVRWYEWAITWRGKRRRLRQDLNDATTYEEYKVCARRLDEYLGNSRWKNEEICPHYDVDLVHRTVRRLRRHRSIIASALRRKGETSSVTSAARSNATAGIMKVLQHGACKHNFGGIENEALYSHTYLGTKKLVEEFVHEICQSLEHVAESTDLTSDEKHDFFKKVSQNYGRTALCLSGGATLGYYHGVVKSLYEEKLLPNIITGTSAGSLIAALICCRTDQELVDEVFVPSIHKILTACDVPYMERAKRMYKTGAMFDHREWYQKVMLATKGPLTFWEAYQRTGRVLNIAIVPDEPHSPFKLCNYITTPNVVVATAVMASSAVPGVLNPVELLIKTETGQLVPFHGSGRKWRDGSLMMDIPERELHRLWNVNFTIVSQVNPHIVLFFFDKRGSAGSPTAHRYGQGWRGGFIASALVQHFKLDLQKWMTLLKDFELLPRVLGSDVSDVFLQRFEGDVTIVPRATLEDYRMILTDPTNERMKRYIERGEARTWPKLHMIANRLAIEKTLSKCRRMLPDSGNAKLGSAHGRRGSRYSNTWSAVSRSPRWLTAIEDTAVPAETLEPLDISQTE</sequence>
<keyword evidence="6" id="KW-1133">Transmembrane helix</keyword>
<dbReference type="InterPro" id="IPR016035">
    <property type="entry name" value="Acyl_Trfase/lysoPLipase"/>
</dbReference>
<evidence type="ECO:0000256" key="4">
    <source>
        <dbReference type="ARBA" id="ARBA00023098"/>
    </source>
</evidence>
<dbReference type="Pfam" id="PF01734">
    <property type="entry name" value="Patatin"/>
    <property type="match status" value="1"/>
</dbReference>
<dbReference type="AlphaFoldDB" id="A0A507DYD4"/>
<feature type="active site" description="Nucleophile" evidence="5">
    <location>
        <position position="407"/>
    </location>
</feature>
<reference evidence="9 10" key="1">
    <citation type="journal article" date="2019" name="Sci. Rep.">
        <title>Comparative genomics of chytrid fungi reveal insights into the obligate biotrophic and pathogenic lifestyle of Synchytrium endobioticum.</title>
        <authorList>
            <person name="van de Vossenberg B.T.L.H."/>
            <person name="Warris S."/>
            <person name="Nguyen H.D.T."/>
            <person name="van Gent-Pelzer M.P.E."/>
            <person name="Joly D.L."/>
            <person name="van de Geest H.C."/>
            <person name="Bonants P.J.M."/>
            <person name="Smith D.S."/>
            <person name="Levesque C.A."/>
            <person name="van der Lee T.A.J."/>
        </authorList>
    </citation>
    <scope>NUCLEOTIDE SEQUENCE [LARGE SCALE GENOMIC DNA]</scope>
    <source>
        <strain evidence="9 10">CBS 809.83</strain>
    </source>
</reference>
<keyword evidence="10" id="KW-1185">Reference proteome</keyword>
<name>A0A507DYD4_9FUNG</name>
<dbReference type="STRING" id="109895.A0A507DYD4"/>
<dbReference type="GO" id="GO:0006641">
    <property type="term" value="P:triglyceride metabolic process"/>
    <property type="evidence" value="ECO:0007669"/>
    <property type="project" value="UniProtKB-ARBA"/>
</dbReference>
<dbReference type="InterPro" id="IPR021771">
    <property type="entry name" value="Triacylglycerol_lipase_N"/>
</dbReference>
<comment type="function">
    <text evidence="6">Lipid hydrolase.</text>
</comment>
<comment type="caution">
    <text evidence="9">The sequence shown here is derived from an EMBL/GenBank/DDBJ whole genome shotgun (WGS) entry which is preliminary data.</text>
</comment>
<proteinExistence type="inferred from homology"/>
<dbReference type="InterPro" id="IPR002641">
    <property type="entry name" value="PNPLA_dom"/>
</dbReference>
<feature type="region of interest" description="Disordered" evidence="7">
    <location>
        <begin position="1"/>
        <end position="46"/>
    </location>
</feature>
<evidence type="ECO:0000313" key="10">
    <source>
        <dbReference type="Proteomes" id="UP000318582"/>
    </source>
</evidence>
<dbReference type="PROSITE" id="PS51635">
    <property type="entry name" value="PNPLA"/>
    <property type="match status" value="1"/>
</dbReference>
<feature type="active site" description="Proton acceptor" evidence="5">
    <location>
        <position position="554"/>
    </location>
</feature>
<dbReference type="GO" id="GO:0004806">
    <property type="term" value="F:triacylglycerol lipase activity"/>
    <property type="evidence" value="ECO:0007669"/>
    <property type="project" value="InterPro"/>
</dbReference>
<dbReference type="Pfam" id="PF11815">
    <property type="entry name" value="DUF3336"/>
    <property type="match status" value="1"/>
</dbReference>
<evidence type="ECO:0000256" key="5">
    <source>
        <dbReference type="PROSITE-ProRule" id="PRU01161"/>
    </source>
</evidence>
<dbReference type="EMBL" id="QEAQ01000093">
    <property type="protein sequence ID" value="TPX55850.1"/>
    <property type="molecule type" value="Genomic_DNA"/>
</dbReference>
<feature type="domain" description="PNPLA" evidence="8">
    <location>
        <begin position="375"/>
        <end position="567"/>
    </location>
</feature>
<evidence type="ECO:0000256" key="1">
    <source>
        <dbReference type="ARBA" id="ARBA00006104"/>
    </source>
</evidence>
<protein>
    <recommendedName>
        <fullName evidence="6">Patatin-like phospholipase domain-containing protein</fullName>
        <ecNumber evidence="6">3.1.1.-</ecNumber>
    </recommendedName>
</protein>
<accession>A0A507DYD4</accession>
<dbReference type="SUPFAM" id="SSF52151">
    <property type="entry name" value="FabD/lysophospholipase-like"/>
    <property type="match status" value="1"/>
</dbReference>
<dbReference type="GO" id="GO:0016042">
    <property type="term" value="P:lipid catabolic process"/>
    <property type="evidence" value="ECO:0007669"/>
    <property type="project" value="UniProtKB-UniRule"/>
</dbReference>
<keyword evidence="3 5" id="KW-0442">Lipid degradation</keyword>
<dbReference type="PANTHER" id="PTHR14226">
    <property type="entry name" value="NEUROPATHY TARGET ESTERASE/SWISS CHEESE D.MELANOGASTER"/>
    <property type="match status" value="1"/>
</dbReference>